<keyword evidence="1" id="KW-0378">Hydrolase</keyword>
<dbReference type="GO" id="GO:0071555">
    <property type="term" value="P:cell wall organization"/>
    <property type="evidence" value="ECO:0007669"/>
    <property type="project" value="UniProtKB-KW"/>
</dbReference>
<dbReference type="PROSITE" id="PS51781">
    <property type="entry name" value="SH3B"/>
    <property type="match status" value="4"/>
</dbReference>
<dbReference type="EMBL" id="FOXU01000003">
    <property type="protein sequence ID" value="SFQ48691.1"/>
    <property type="molecule type" value="Genomic_DNA"/>
</dbReference>
<organism evidence="5 6">
    <name type="scientific">Psychrobacillus psychrotolerans</name>
    <dbReference type="NCBI Taxonomy" id="126156"/>
    <lineage>
        <taxon>Bacteria</taxon>
        <taxon>Bacillati</taxon>
        <taxon>Bacillota</taxon>
        <taxon>Bacilli</taxon>
        <taxon>Bacillales</taxon>
        <taxon>Bacillaceae</taxon>
        <taxon>Psychrobacillus</taxon>
    </lineage>
</organism>
<feature type="chain" id="PRO_5011728245" evidence="3">
    <location>
        <begin position="28"/>
        <end position="513"/>
    </location>
</feature>
<dbReference type="AlphaFoldDB" id="A0A1I5YWN5"/>
<dbReference type="Pfam" id="PF08239">
    <property type="entry name" value="SH3_3"/>
    <property type="match status" value="4"/>
</dbReference>
<protein>
    <submittedName>
        <fullName evidence="5">N-acetylmuramoyl-L-alanine amidase</fullName>
    </submittedName>
</protein>
<dbReference type="InterPro" id="IPR017293">
    <property type="entry name" value="N-acetylmuramoyl-L-ala_amidase"/>
</dbReference>
<dbReference type="InterPro" id="IPR002508">
    <property type="entry name" value="MurNAc-LAA_cat"/>
</dbReference>
<gene>
    <name evidence="5" type="ORF">SAMN05421670_2310</name>
</gene>
<dbReference type="Gene3D" id="2.30.30.40">
    <property type="entry name" value="SH3 Domains"/>
    <property type="match status" value="4"/>
</dbReference>
<dbReference type="RefSeq" id="WP_093537037.1">
    <property type="nucleotide sequence ID" value="NZ_FOXU01000003.1"/>
</dbReference>
<dbReference type="Gene3D" id="3.40.630.40">
    <property type="entry name" value="Zn-dependent exopeptidases"/>
    <property type="match status" value="1"/>
</dbReference>
<reference evidence="6" key="1">
    <citation type="submission" date="2016-10" db="EMBL/GenBank/DDBJ databases">
        <authorList>
            <person name="Varghese N."/>
            <person name="Submissions S."/>
        </authorList>
    </citation>
    <scope>NUCLEOTIDE SEQUENCE [LARGE SCALE GENOMIC DNA]</scope>
    <source>
        <strain evidence="6">DSM 11706</strain>
    </source>
</reference>
<feature type="domain" description="SH3b" evidence="4">
    <location>
        <begin position="171"/>
        <end position="234"/>
    </location>
</feature>
<dbReference type="InterPro" id="IPR050695">
    <property type="entry name" value="N-acetylmuramoyl_amidase_3"/>
</dbReference>
<accession>A0A1I5YWN5</accession>
<evidence type="ECO:0000256" key="1">
    <source>
        <dbReference type="ARBA" id="ARBA00022801"/>
    </source>
</evidence>
<evidence type="ECO:0000259" key="4">
    <source>
        <dbReference type="PROSITE" id="PS51781"/>
    </source>
</evidence>
<dbReference type="SMART" id="SM00646">
    <property type="entry name" value="Ami_3"/>
    <property type="match status" value="1"/>
</dbReference>
<dbReference type="PIRSF" id="PIRSF037846">
    <property type="entry name" value="Autolysin_YrvJ_prd"/>
    <property type="match status" value="1"/>
</dbReference>
<feature type="signal peptide" evidence="3">
    <location>
        <begin position="1"/>
        <end position="27"/>
    </location>
</feature>
<evidence type="ECO:0000313" key="6">
    <source>
        <dbReference type="Proteomes" id="UP000198734"/>
    </source>
</evidence>
<dbReference type="Pfam" id="PF01520">
    <property type="entry name" value="Amidase_3"/>
    <property type="match status" value="1"/>
</dbReference>
<dbReference type="GO" id="GO:0009253">
    <property type="term" value="P:peptidoglycan catabolic process"/>
    <property type="evidence" value="ECO:0007669"/>
    <property type="project" value="InterPro"/>
</dbReference>
<dbReference type="SMART" id="SM00287">
    <property type="entry name" value="SH3b"/>
    <property type="match status" value="4"/>
</dbReference>
<feature type="domain" description="SH3b" evidence="4">
    <location>
        <begin position="29"/>
        <end position="91"/>
    </location>
</feature>
<proteinExistence type="predicted"/>
<dbReference type="GO" id="GO:0030288">
    <property type="term" value="C:outer membrane-bounded periplasmic space"/>
    <property type="evidence" value="ECO:0007669"/>
    <property type="project" value="TreeGrafter"/>
</dbReference>
<evidence type="ECO:0000256" key="2">
    <source>
        <dbReference type="ARBA" id="ARBA00023316"/>
    </source>
</evidence>
<dbReference type="OrthoDB" id="9806267at2"/>
<dbReference type="InterPro" id="IPR003646">
    <property type="entry name" value="SH3-like_bac-type"/>
</dbReference>
<feature type="domain" description="SH3b" evidence="4">
    <location>
        <begin position="242"/>
        <end position="305"/>
    </location>
</feature>
<name>A0A1I5YWN5_9BACI</name>
<evidence type="ECO:0000256" key="3">
    <source>
        <dbReference type="SAM" id="SignalP"/>
    </source>
</evidence>
<sequence length="513" mass="56698">MNTKIIHRITVIFLSTLLLLPYVQADAQENEVTVNVASLKVRTGPGLTYDTIGTVTKNDKLDIIGKENDWLQINFGGTTGWVASWYTTKESLKLSNKQIVSKVNQLNVRTEPTTSSAVIGQLKEGDTSNAYQSQEDWVEIDYQGQKGWVNQSYITVTEQTIKEDTPLPSGKNIFEVSVNTLNVRSKADLTSKTIGQVNKGDQFAVINSDHNWVQVELKNGDKGWLYSFYGTFSSSATTGTEKENGTITILYNGTNLRSDSTTSSEVVTRADAGTTFPVAEKTNDWYKVMVGDQTAYVASWVVSASSTTSNLKKDPENKVKTDKKKADRKKGTLKGLTIVVDAGHGGNDRGTTGALGTDEKDITLMTSELLSSKLQAAGANVILTRESDEYVDLRKRVSIGHQVDADAFISLHYDAIDNSSIRGFTTYYMHSYQKELATYVHDGLGNMISLKDRGTQPGDYLVLRENKQKAILIELGYLSNASEERNVTTQNYREQATHGIYNGIINYFNAQLD</sequence>
<dbReference type="CDD" id="cd02696">
    <property type="entry name" value="MurNAc-LAA"/>
    <property type="match status" value="1"/>
</dbReference>
<dbReference type="STRING" id="126156.SAMN05421670_2310"/>
<dbReference type="PANTHER" id="PTHR30404">
    <property type="entry name" value="N-ACETYLMURAMOYL-L-ALANINE AMIDASE"/>
    <property type="match status" value="1"/>
</dbReference>
<dbReference type="SUPFAM" id="SSF53187">
    <property type="entry name" value="Zn-dependent exopeptidases"/>
    <property type="match status" value="1"/>
</dbReference>
<dbReference type="GO" id="GO:0008745">
    <property type="term" value="F:N-acetylmuramoyl-L-alanine amidase activity"/>
    <property type="evidence" value="ECO:0007669"/>
    <property type="project" value="InterPro"/>
</dbReference>
<dbReference type="PANTHER" id="PTHR30404:SF7">
    <property type="entry name" value="CELL WALL AMIDASE LYTH-RELATED"/>
    <property type="match status" value="1"/>
</dbReference>
<keyword evidence="2" id="KW-0961">Cell wall biogenesis/degradation</keyword>
<keyword evidence="6" id="KW-1185">Reference proteome</keyword>
<evidence type="ECO:0000313" key="5">
    <source>
        <dbReference type="EMBL" id="SFQ48691.1"/>
    </source>
</evidence>
<dbReference type="Proteomes" id="UP000198734">
    <property type="component" value="Unassembled WGS sequence"/>
</dbReference>
<keyword evidence="3" id="KW-0732">Signal</keyword>
<feature type="domain" description="SH3b" evidence="4">
    <location>
        <begin position="95"/>
        <end position="158"/>
    </location>
</feature>